<evidence type="ECO:0000313" key="1">
    <source>
        <dbReference type="EMBL" id="MBM7417031.1"/>
    </source>
</evidence>
<name>A0ABS2L0D7_9NOCA</name>
<reference evidence="1 2" key="1">
    <citation type="submission" date="2021-01" db="EMBL/GenBank/DDBJ databases">
        <title>Genomics of switchgrass bacterial isolates.</title>
        <authorList>
            <person name="Shade A."/>
        </authorList>
    </citation>
    <scope>NUCLEOTIDE SEQUENCE [LARGE SCALE GENOMIC DNA]</scope>
    <source>
        <strain evidence="1 2">PvP111</strain>
    </source>
</reference>
<protein>
    <recommendedName>
        <fullName evidence="3">Secreted protein</fullName>
    </recommendedName>
</protein>
<evidence type="ECO:0008006" key="3">
    <source>
        <dbReference type="Google" id="ProtNLM"/>
    </source>
</evidence>
<accession>A0ABS2L0D7</accession>
<sequence length="158" mass="17130">MKKRPISTRAVAVTGALTAVVTVGGTVNAGAQPMYFSPEQRIHTLAEVPQCLGGTVDVRVTSGYTPDEIHADFTTHLYSPAWVGLADYECYVTMYADWHNHDTGARGAAEHRVASWRFQGPNVTNPYLDIDTGAGPVTVTFRTNTPHTPSPTFEVPAR</sequence>
<evidence type="ECO:0000313" key="2">
    <source>
        <dbReference type="Proteomes" id="UP000703038"/>
    </source>
</evidence>
<dbReference type="EMBL" id="JAFBBK010000001">
    <property type="protein sequence ID" value="MBM7417031.1"/>
    <property type="molecule type" value="Genomic_DNA"/>
</dbReference>
<comment type="caution">
    <text evidence="1">The sequence shown here is derived from an EMBL/GenBank/DDBJ whole genome shotgun (WGS) entry which is preliminary data.</text>
</comment>
<dbReference type="Proteomes" id="UP000703038">
    <property type="component" value="Unassembled WGS sequence"/>
</dbReference>
<dbReference type="RefSeq" id="WP_204869699.1">
    <property type="nucleotide sequence ID" value="NZ_JAFBBK010000001.1"/>
</dbReference>
<keyword evidence="2" id="KW-1185">Reference proteome</keyword>
<proteinExistence type="predicted"/>
<gene>
    <name evidence="1" type="ORF">JOE42_003764</name>
</gene>
<organism evidence="1 2">
    <name type="scientific">Rhodococcoides corynebacterioides</name>
    <dbReference type="NCBI Taxonomy" id="53972"/>
    <lineage>
        <taxon>Bacteria</taxon>
        <taxon>Bacillati</taxon>
        <taxon>Actinomycetota</taxon>
        <taxon>Actinomycetes</taxon>
        <taxon>Mycobacteriales</taxon>
        <taxon>Nocardiaceae</taxon>
        <taxon>Rhodococcoides</taxon>
    </lineage>
</organism>